<gene>
    <name evidence="1" type="ORF">GYM71_00425</name>
</gene>
<organism evidence="1 2">
    <name type="scientific">Lactobacillus panisapium</name>
    <dbReference type="NCBI Taxonomy" id="2012495"/>
    <lineage>
        <taxon>Bacteria</taxon>
        <taxon>Bacillati</taxon>
        <taxon>Bacillota</taxon>
        <taxon>Bacilli</taxon>
        <taxon>Lactobacillales</taxon>
        <taxon>Lactobacillaceae</taxon>
        <taxon>Lactobacillus</taxon>
    </lineage>
</organism>
<dbReference type="InterPro" id="IPR016888">
    <property type="entry name" value="UCP028498"/>
</dbReference>
<name>A0ABX8W6V1_9LACO</name>
<dbReference type="Proteomes" id="UP000826550">
    <property type="component" value="Chromosome"/>
</dbReference>
<dbReference type="Pfam" id="PF10012">
    <property type="entry name" value="DUF2255"/>
    <property type="match status" value="1"/>
</dbReference>
<dbReference type="EMBL" id="CP048268">
    <property type="protein sequence ID" value="QYN51980.1"/>
    <property type="molecule type" value="Genomic_DNA"/>
</dbReference>
<protein>
    <submittedName>
        <fullName evidence="1">DUF2255 family protein</fullName>
    </submittedName>
</protein>
<evidence type="ECO:0000313" key="1">
    <source>
        <dbReference type="EMBL" id="QYN51980.1"/>
    </source>
</evidence>
<accession>A0ABX8W6V1</accession>
<keyword evidence="2" id="KW-1185">Reference proteome</keyword>
<sequence length="127" mass="14306">MNEWSKVVLDNFIHDETIKIEPFYEDGKTHATPVTIWFVIIAGRIYIRAYHGHDSKWYQAAVKQGAGQITAGNQTYQVNFTAASNNTEMGQRINQAYHQKYEGQSPLEGMTSPAAIKAAICIMPKQD</sequence>
<proteinExistence type="predicted"/>
<reference evidence="1 2" key="1">
    <citation type="submission" date="2020-01" db="EMBL/GenBank/DDBJ databases">
        <title>Vast differences in strain-level diversity in the gut microbiota of two closely related honey bee species.</title>
        <authorList>
            <person name="Ellegaard K.M."/>
            <person name="Suenami S."/>
            <person name="Miyazaki R."/>
            <person name="Engel P."/>
        </authorList>
    </citation>
    <scope>NUCLEOTIDE SEQUENCE [LARGE SCALE GENOMIC DNA]</scope>
    <source>
        <strain evidence="1 2">ESL0416</strain>
    </source>
</reference>
<dbReference type="RefSeq" id="WP_220220486.1">
    <property type="nucleotide sequence ID" value="NZ_CP048268.1"/>
</dbReference>
<evidence type="ECO:0000313" key="2">
    <source>
        <dbReference type="Proteomes" id="UP000826550"/>
    </source>
</evidence>